<dbReference type="PANTHER" id="PTHR43194:SF2">
    <property type="entry name" value="PEROXISOMAL MEMBRANE PROTEIN LPX1"/>
    <property type="match status" value="1"/>
</dbReference>
<keyword evidence="2" id="KW-0378">Hydrolase</keyword>
<dbReference type="InterPro" id="IPR050228">
    <property type="entry name" value="Carboxylesterase_BioH"/>
</dbReference>
<gene>
    <name evidence="2" type="ORF">OSCT_1978</name>
</gene>
<evidence type="ECO:0000313" key="2">
    <source>
        <dbReference type="EMBL" id="EFO80176.1"/>
    </source>
</evidence>
<dbReference type="eggNOG" id="COG2267">
    <property type="taxonomic scope" value="Bacteria"/>
</dbReference>
<reference evidence="2 3" key="1">
    <citation type="journal article" date="2011" name="J. Bacteriol.">
        <title>Draft genome sequence of the anoxygenic filamentous phototrophic bacterium Oscillochloris trichoides subsp. DG-6.</title>
        <authorList>
            <person name="Kuznetsov B.B."/>
            <person name="Ivanovsky R.N."/>
            <person name="Keppen O.I."/>
            <person name="Sukhacheva M.V."/>
            <person name="Bumazhkin B.K."/>
            <person name="Patutina E.O."/>
            <person name="Beletsky A.V."/>
            <person name="Mardanov A.V."/>
            <person name="Baslerov R.V."/>
            <person name="Panteleeva A.N."/>
            <person name="Kolganova T.V."/>
            <person name="Ravin N.V."/>
            <person name="Skryabin K.G."/>
        </authorList>
    </citation>
    <scope>NUCLEOTIDE SEQUENCE [LARGE SCALE GENOMIC DNA]</scope>
    <source>
        <strain evidence="2 3">DG-6</strain>
    </source>
</reference>
<dbReference type="PANTHER" id="PTHR43194">
    <property type="entry name" value="HYDROLASE ALPHA/BETA FOLD FAMILY"/>
    <property type="match status" value="1"/>
</dbReference>
<dbReference type="GO" id="GO:0016787">
    <property type="term" value="F:hydrolase activity"/>
    <property type="evidence" value="ECO:0007669"/>
    <property type="project" value="UniProtKB-KW"/>
</dbReference>
<dbReference type="InterPro" id="IPR029058">
    <property type="entry name" value="AB_hydrolase_fold"/>
</dbReference>
<accession>E1IF77</accession>
<keyword evidence="3" id="KW-1185">Reference proteome</keyword>
<sequence length="290" mass="32839">MAYDLTPIRHLYPFHTARLAVPGGVLSYVDEGSGPPVVMVHGNPTWSFYFRHLIAALSPHYRVIVPDHIGCGLSDKPQDYPYRLANHIENLTHLLEHLNLGPVDLIVHDWGGAIGMGWATQHPDLVRRLVVLNTAAFLSPRLPLRIAVCRTPLFGDLALRGLNAFAGMATFMAVERPMAADVRQAYLLPYNTWQNRIAQLRFVQDIPMQPSHPTWAVVDGIDRELWRLRGKPMQILWGGKDWCFSDYFLAGWLERFPEAQATRFDHAGHYVLEDAHAEIVPRVVRFLGAE</sequence>
<dbReference type="Proteomes" id="UP000054010">
    <property type="component" value="Unassembled WGS sequence"/>
</dbReference>
<dbReference type="Pfam" id="PF00561">
    <property type="entry name" value="Abhydrolase_1"/>
    <property type="match status" value="1"/>
</dbReference>
<comment type="caution">
    <text evidence="2">The sequence shown here is derived from an EMBL/GenBank/DDBJ whole genome shotgun (WGS) entry which is preliminary data.</text>
</comment>
<dbReference type="EMBL" id="ADVR01000082">
    <property type="protein sequence ID" value="EFO80176.1"/>
    <property type="molecule type" value="Genomic_DNA"/>
</dbReference>
<organism evidence="2 3">
    <name type="scientific">Oscillochloris trichoides DG-6</name>
    <dbReference type="NCBI Taxonomy" id="765420"/>
    <lineage>
        <taxon>Bacteria</taxon>
        <taxon>Bacillati</taxon>
        <taxon>Chloroflexota</taxon>
        <taxon>Chloroflexia</taxon>
        <taxon>Chloroflexales</taxon>
        <taxon>Chloroflexineae</taxon>
        <taxon>Oscillochloridaceae</taxon>
        <taxon>Oscillochloris</taxon>
    </lineage>
</organism>
<dbReference type="HOGENOM" id="CLU_020336_13_3_0"/>
<feature type="domain" description="AB hydrolase-1" evidence="1">
    <location>
        <begin position="35"/>
        <end position="274"/>
    </location>
</feature>
<evidence type="ECO:0000313" key="3">
    <source>
        <dbReference type="Proteomes" id="UP000054010"/>
    </source>
</evidence>
<dbReference type="STRING" id="765420.OSCT_1978"/>
<dbReference type="InterPro" id="IPR000073">
    <property type="entry name" value="AB_hydrolase_1"/>
</dbReference>
<protein>
    <submittedName>
        <fullName evidence="2">Alpha/beta hydrolase fold protein</fullName>
    </submittedName>
</protein>
<dbReference type="Gene3D" id="3.40.50.1820">
    <property type="entry name" value="alpha/beta hydrolase"/>
    <property type="match status" value="1"/>
</dbReference>
<proteinExistence type="predicted"/>
<name>E1IF77_9CHLR</name>
<evidence type="ECO:0000259" key="1">
    <source>
        <dbReference type="Pfam" id="PF00561"/>
    </source>
</evidence>
<dbReference type="PRINTS" id="PR00111">
    <property type="entry name" value="ABHYDROLASE"/>
</dbReference>
<dbReference type="AlphaFoldDB" id="E1IF77"/>
<dbReference type="OrthoDB" id="9797695at2"/>
<dbReference type="SUPFAM" id="SSF53474">
    <property type="entry name" value="alpha/beta-Hydrolases"/>
    <property type="match status" value="1"/>
</dbReference>